<feature type="domain" description="Glycosyltransferase 2-like" evidence="2">
    <location>
        <begin position="10"/>
        <end position="164"/>
    </location>
</feature>
<feature type="transmembrane region" description="Helical" evidence="1">
    <location>
        <begin position="261"/>
        <end position="281"/>
    </location>
</feature>
<feature type="transmembrane region" description="Helical" evidence="1">
    <location>
        <begin position="230"/>
        <end position="249"/>
    </location>
</feature>
<reference evidence="3 4" key="1">
    <citation type="journal article" date="2016" name="Nat. Commun.">
        <title>Thousands of microbial genomes shed light on interconnected biogeochemical processes in an aquifer system.</title>
        <authorList>
            <person name="Anantharaman K."/>
            <person name="Brown C.T."/>
            <person name="Hug L.A."/>
            <person name="Sharon I."/>
            <person name="Castelle C.J."/>
            <person name="Probst A.J."/>
            <person name="Thomas B.C."/>
            <person name="Singh A."/>
            <person name="Wilkins M.J."/>
            <person name="Karaoz U."/>
            <person name="Brodie E.L."/>
            <person name="Williams K.H."/>
            <person name="Hubbard S.S."/>
            <person name="Banfield J.F."/>
        </authorList>
    </citation>
    <scope>NUCLEOTIDE SEQUENCE [LARGE SCALE GENOMIC DNA]</scope>
</reference>
<sequence length="294" mass="32698">MSKTTSKSVSIIMPAYNEEENIADVISEIHRVLGDKTQIIVVDDGSTDKTGEIARQSGATVVTHPYRKGNGAAIKTGVRNAEGDIVVLMDADGQHPPELIPELLEQTDIYEMTVCARQNFFEISRFRGLGNRIYNTLASYVTNINVADLTSGFRAIRTDLINRYLYLLPNGYSYPTTITLAVIKAGYSVKYIPYKCRVRKGKSKLNPVKDGLRFLVILLKIATLFSPMKIFAPISTVFIFVGVLLYIIIFSTASRFPKTSLLLIIVGAMIFLMGLVAEQIAMLRMETRESRNGK</sequence>
<gene>
    <name evidence="3" type="ORF">A2161_02360</name>
</gene>
<keyword evidence="1" id="KW-0472">Membrane</keyword>
<dbReference type="Pfam" id="PF00535">
    <property type="entry name" value="Glycos_transf_2"/>
    <property type="match status" value="1"/>
</dbReference>
<dbReference type="InterPro" id="IPR029044">
    <property type="entry name" value="Nucleotide-diphossugar_trans"/>
</dbReference>
<evidence type="ECO:0000313" key="4">
    <source>
        <dbReference type="Proteomes" id="UP000179266"/>
    </source>
</evidence>
<keyword evidence="1" id="KW-1133">Transmembrane helix</keyword>
<dbReference type="CDD" id="cd04179">
    <property type="entry name" value="DPM_DPG-synthase_like"/>
    <property type="match status" value="1"/>
</dbReference>
<dbReference type="PANTHER" id="PTHR48090:SF7">
    <property type="entry name" value="RFBJ PROTEIN"/>
    <property type="match status" value="1"/>
</dbReference>
<organism evidence="3 4">
    <name type="scientific">Candidatus Schekmanbacteria bacterium RBG_13_48_7</name>
    <dbReference type="NCBI Taxonomy" id="1817878"/>
    <lineage>
        <taxon>Bacteria</taxon>
        <taxon>Candidatus Schekmaniibacteriota</taxon>
    </lineage>
</organism>
<dbReference type="Gene3D" id="3.90.550.10">
    <property type="entry name" value="Spore Coat Polysaccharide Biosynthesis Protein SpsA, Chain A"/>
    <property type="match status" value="1"/>
</dbReference>
<dbReference type="EMBL" id="MGDD01000127">
    <property type="protein sequence ID" value="OGL46445.1"/>
    <property type="molecule type" value="Genomic_DNA"/>
</dbReference>
<dbReference type="Proteomes" id="UP000179266">
    <property type="component" value="Unassembled WGS sequence"/>
</dbReference>
<dbReference type="InterPro" id="IPR050256">
    <property type="entry name" value="Glycosyltransferase_2"/>
</dbReference>
<dbReference type="AlphaFoldDB" id="A0A1F7RXZ9"/>
<proteinExistence type="predicted"/>
<name>A0A1F7RXZ9_9BACT</name>
<dbReference type="SUPFAM" id="SSF53448">
    <property type="entry name" value="Nucleotide-diphospho-sugar transferases"/>
    <property type="match status" value="1"/>
</dbReference>
<comment type="caution">
    <text evidence="3">The sequence shown here is derived from an EMBL/GenBank/DDBJ whole genome shotgun (WGS) entry which is preliminary data.</text>
</comment>
<evidence type="ECO:0000256" key="1">
    <source>
        <dbReference type="SAM" id="Phobius"/>
    </source>
</evidence>
<protein>
    <recommendedName>
        <fullName evidence="2">Glycosyltransferase 2-like domain-containing protein</fullName>
    </recommendedName>
</protein>
<evidence type="ECO:0000313" key="3">
    <source>
        <dbReference type="EMBL" id="OGL46445.1"/>
    </source>
</evidence>
<dbReference type="PANTHER" id="PTHR48090">
    <property type="entry name" value="UNDECAPRENYL-PHOSPHATE 4-DEOXY-4-FORMAMIDO-L-ARABINOSE TRANSFERASE-RELATED"/>
    <property type="match status" value="1"/>
</dbReference>
<evidence type="ECO:0000259" key="2">
    <source>
        <dbReference type="Pfam" id="PF00535"/>
    </source>
</evidence>
<accession>A0A1F7RXZ9</accession>
<dbReference type="InterPro" id="IPR001173">
    <property type="entry name" value="Glyco_trans_2-like"/>
</dbReference>
<keyword evidence="1" id="KW-0812">Transmembrane</keyword>